<organism evidence="2 3">
    <name type="scientific">Raoultella planticola</name>
    <name type="common">Klebsiella planticola</name>
    <dbReference type="NCBI Taxonomy" id="575"/>
    <lineage>
        <taxon>Bacteria</taxon>
        <taxon>Pseudomonadati</taxon>
        <taxon>Pseudomonadota</taxon>
        <taxon>Gammaproteobacteria</taxon>
        <taxon>Enterobacterales</taxon>
        <taxon>Enterobacteriaceae</taxon>
        <taxon>Klebsiella/Raoultella group</taxon>
        <taxon>Raoultella</taxon>
    </lineage>
</organism>
<proteinExistence type="predicted"/>
<feature type="region of interest" description="Disordered" evidence="1">
    <location>
        <begin position="1"/>
        <end position="30"/>
    </location>
</feature>
<reference evidence="2 3" key="1">
    <citation type="submission" date="2016-05" db="EMBL/GenBank/DDBJ databases">
        <authorList>
            <consortium name="Pathogen Informatics"/>
        </authorList>
    </citation>
    <scope>NUCLEOTIDE SEQUENCE [LARGE SCALE GENOMIC DNA]</scope>
    <source>
        <strain evidence="2 3">2880STDY5682802</strain>
    </source>
</reference>
<protein>
    <submittedName>
        <fullName evidence="2">Uncharacterized protein</fullName>
    </submittedName>
</protein>
<sequence>MLAGDGARDADSRRRALRGQRVNGERRALDATSADQLPRLQGDALNFARRRIGGTVAALLIAPFVANAVVMGGATDVGGPPFARHIVVFHLPQAGDRQGAAGDDLTFIVQQAVAGEGHIAAGEDLRRVGFEVPRLFHRAGIIELVEVIVVTPGVVRGVQIAQTVGGVAVDKHAIVRGVPAVGGAGVLIFGHLLLRNGHHPGGEAIVDVVDLPGGEGHITRGLNRRAVVVDGSRLAVGRAVIRQRAANQQIAAAVDQPVIAVVQRLHAKVDALAPGEGRRRAVFRQVIEGEGIDANRVAVDAPAAAVGEGPGVNPRIAAVNQPGVEQRVADVKGVLPGVNFAVYPVAQVAAGEVEAAARQQLTAVDDIPCRGEGEAAVGDHRAAVIQRLPAAQRHVAERQQLAAAVQTVRVDAQPLAGFHRAILVKQRQFIAADIHRPGCRQPTVAVVEFAAVAHRQRPIGQNDSVLVIEGAGGEPDGLRLQSPIVAGGILVDKPGGRER</sequence>
<feature type="compositionally biased region" description="Basic and acidic residues" evidence="1">
    <location>
        <begin position="1"/>
        <end position="14"/>
    </location>
</feature>
<name>A0A8G2E642_RAOPL</name>
<evidence type="ECO:0000256" key="1">
    <source>
        <dbReference type="SAM" id="MobiDB-lite"/>
    </source>
</evidence>
<evidence type="ECO:0000313" key="3">
    <source>
        <dbReference type="Proteomes" id="UP000078124"/>
    </source>
</evidence>
<dbReference type="Proteomes" id="UP000078124">
    <property type="component" value="Unassembled WGS sequence"/>
</dbReference>
<dbReference type="AlphaFoldDB" id="A0A8G2E642"/>
<accession>A0A8G2E642</accession>
<gene>
    <name evidence="2" type="ORF">SAMEA2273876_04028</name>
</gene>
<dbReference type="EMBL" id="FLAC01000018">
    <property type="protein sequence ID" value="SAQ00592.1"/>
    <property type="molecule type" value="Genomic_DNA"/>
</dbReference>
<evidence type="ECO:0000313" key="2">
    <source>
        <dbReference type="EMBL" id="SAQ00592.1"/>
    </source>
</evidence>
<comment type="caution">
    <text evidence="2">The sequence shown here is derived from an EMBL/GenBank/DDBJ whole genome shotgun (WGS) entry which is preliminary data.</text>
</comment>